<comment type="caution">
    <text evidence="3">Lacks conserved residue(s) required for the propagation of feature annotation.</text>
</comment>
<dbReference type="PRINTS" id="PR00258">
    <property type="entry name" value="SPERACTRCPTR"/>
</dbReference>
<dbReference type="STRING" id="307972.A0A2G8KBS0"/>
<dbReference type="GO" id="GO:0016020">
    <property type="term" value="C:membrane"/>
    <property type="evidence" value="ECO:0007669"/>
    <property type="project" value="InterPro"/>
</dbReference>
<feature type="disulfide bond" evidence="3">
    <location>
        <begin position="94"/>
        <end position="104"/>
    </location>
</feature>
<feature type="chain" id="PRO_5013768859" evidence="4">
    <location>
        <begin position="23"/>
        <end position="229"/>
    </location>
</feature>
<feature type="domain" description="SRCR" evidence="5">
    <location>
        <begin position="25"/>
        <end position="125"/>
    </location>
</feature>
<name>A0A2G8KBS0_STIJA</name>
<dbReference type="InterPro" id="IPR036772">
    <property type="entry name" value="SRCR-like_dom_sf"/>
</dbReference>
<dbReference type="PANTHER" id="PTHR48071:SF18">
    <property type="entry name" value="DELETED IN MALIGNANT BRAIN TUMORS 1 PROTEIN-RELATED"/>
    <property type="match status" value="1"/>
</dbReference>
<organism evidence="6 7">
    <name type="scientific">Stichopus japonicus</name>
    <name type="common">Sea cucumber</name>
    <dbReference type="NCBI Taxonomy" id="307972"/>
    <lineage>
        <taxon>Eukaryota</taxon>
        <taxon>Metazoa</taxon>
        <taxon>Echinodermata</taxon>
        <taxon>Eleutherozoa</taxon>
        <taxon>Echinozoa</taxon>
        <taxon>Holothuroidea</taxon>
        <taxon>Aspidochirotacea</taxon>
        <taxon>Aspidochirotida</taxon>
        <taxon>Stichopodidae</taxon>
        <taxon>Apostichopus</taxon>
    </lineage>
</organism>
<evidence type="ECO:0000256" key="4">
    <source>
        <dbReference type="SAM" id="SignalP"/>
    </source>
</evidence>
<dbReference type="PROSITE" id="PS00420">
    <property type="entry name" value="SRCR_1"/>
    <property type="match status" value="1"/>
</dbReference>
<evidence type="ECO:0000256" key="2">
    <source>
        <dbReference type="ARBA" id="ARBA00023180"/>
    </source>
</evidence>
<sequence>MARGSLSLFAVIFALVYCRSKGQRVRLVGGSSSDGLLEVFENGEWGTVCDDLWGYNNAFVVCKELGFQSYETVFPSHTHVTSASEDIWYDDVECTGSESSLRECPKRPVGETNCGHFEDIGVACSQQTLRLVGGSSKNEGRIEVFHNRRWGTVCDDHWDETDALVVCKQLGYSSVVTADSHSFPIGTGKIWFDNVQCIGNEATLHDCPRSAVPHNCGHHEDVGIVCSSD</sequence>
<evidence type="ECO:0000259" key="5">
    <source>
        <dbReference type="PROSITE" id="PS50287"/>
    </source>
</evidence>
<dbReference type="PROSITE" id="PS50287">
    <property type="entry name" value="SRCR_2"/>
    <property type="match status" value="2"/>
</dbReference>
<dbReference type="Gene3D" id="3.10.250.10">
    <property type="entry name" value="SRCR-like domain"/>
    <property type="match status" value="2"/>
</dbReference>
<dbReference type="OrthoDB" id="536948at2759"/>
<keyword evidence="2" id="KW-0325">Glycoprotein</keyword>
<evidence type="ECO:0000313" key="7">
    <source>
        <dbReference type="Proteomes" id="UP000230750"/>
    </source>
</evidence>
<evidence type="ECO:0000313" key="6">
    <source>
        <dbReference type="EMBL" id="PIK45423.1"/>
    </source>
</evidence>
<dbReference type="SUPFAM" id="SSF56487">
    <property type="entry name" value="SRCR-like"/>
    <property type="match status" value="2"/>
</dbReference>
<dbReference type="FunFam" id="3.10.250.10:FF:000011">
    <property type="entry name" value="Scavenger receptor class A member 5"/>
    <property type="match status" value="2"/>
</dbReference>
<dbReference type="AlphaFoldDB" id="A0A2G8KBS0"/>
<dbReference type="EMBL" id="MRZV01000714">
    <property type="protein sequence ID" value="PIK45423.1"/>
    <property type="molecule type" value="Genomic_DNA"/>
</dbReference>
<dbReference type="PANTHER" id="PTHR48071">
    <property type="entry name" value="SRCR DOMAIN-CONTAINING PROTEIN"/>
    <property type="match status" value="1"/>
</dbReference>
<accession>A0A2G8KBS0</accession>
<feature type="signal peptide" evidence="4">
    <location>
        <begin position="1"/>
        <end position="22"/>
    </location>
</feature>
<gene>
    <name evidence="6" type="ORF">BSL78_17698</name>
</gene>
<reference evidence="6 7" key="1">
    <citation type="journal article" date="2017" name="PLoS Biol.">
        <title>The sea cucumber genome provides insights into morphological evolution and visceral regeneration.</title>
        <authorList>
            <person name="Zhang X."/>
            <person name="Sun L."/>
            <person name="Yuan J."/>
            <person name="Sun Y."/>
            <person name="Gao Y."/>
            <person name="Zhang L."/>
            <person name="Li S."/>
            <person name="Dai H."/>
            <person name="Hamel J.F."/>
            <person name="Liu C."/>
            <person name="Yu Y."/>
            <person name="Liu S."/>
            <person name="Lin W."/>
            <person name="Guo K."/>
            <person name="Jin S."/>
            <person name="Xu P."/>
            <person name="Storey K.B."/>
            <person name="Huan P."/>
            <person name="Zhang T."/>
            <person name="Zhou Y."/>
            <person name="Zhang J."/>
            <person name="Lin C."/>
            <person name="Li X."/>
            <person name="Xing L."/>
            <person name="Huo D."/>
            <person name="Sun M."/>
            <person name="Wang L."/>
            <person name="Mercier A."/>
            <person name="Li F."/>
            <person name="Yang H."/>
            <person name="Xiang J."/>
        </authorList>
    </citation>
    <scope>NUCLEOTIDE SEQUENCE [LARGE SCALE GENOMIC DNA]</scope>
    <source>
        <strain evidence="6">Shaxun</strain>
        <tissue evidence="6">Muscle</tissue>
    </source>
</reference>
<dbReference type="SMART" id="SM00202">
    <property type="entry name" value="SR"/>
    <property type="match status" value="2"/>
</dbReference>
<keyword evidence="7" id="KW-1185">Reference proteome</keyword>
<dbReference type="Pfam" id="PF00530">
    <property type="entry name" value="SRCR"/>
    <property type="match status" value="2"/>
</dbReference>
<evidence type="ECO:0000256" key="3">
    <source>
        <dbReference type="PROSITE-ProRule" id="PRU00196"/>
    </source>
</evidence>
<protein>
    <submittedName>
        <fullName evidence="6">Putative deleted in malignant brain tumors 1 protein</fullName>
    </submittedName>
</protein>
<keyword evidence="1 3" id="KW-1015">Disulfide bond</keyword>
<proteinExistence type="predicted"/>
<dbReference type="InterPro" id="IPR001190">
    <property type="entry name" value="SRCR"/>
</dbReference>
<evidence type="ECO:0000256" key="1">
    <source>
        <dbReference type="ARBA" id="ARBA00023157"/>
    </source>
</evidence>
<feature type="disulfide bond" evidence="3">
    <location>
        <begin position="197"/>
        <end position="207"/>
    </location>
</feature>
<feature type="domain" description="SRCR" evidence="5">
    <location>
        <begin position="129"/>
        <end position="227"/>
    </location>
</feature>
<keyword evidence="4" id="KW-0732">Signal</keyword>
<comment type="caution">
    <text evidence="6">The sequence shown here is derived from an EMBL/GenBank/DDBJ whole genome shotgun (WGS) entry which is preliminary data.</text>
</comment>
<dbReference type="Proteomes" id="UP000230750">
    <property type="component" value="Unassembled WGS sequence"/>
</dbReference>